<proteinExistence type="predicted"/>
<dbReference type="GO" id="GO:0008784">
    <property type="term" value="F:alanine racemase activity"/>
    <property type="evidence" value="ECO:0007669"/>
    <property type="project" value="UniProtKB-EC"/>
</dbReference>
<dbReference type="GO" id="GO:0005829">
    <property type="term" value="C:cytosol"/>
    <property type="evidence" value="ECO:0007669"/>
    <property type="project" value="TreeGrafter"/>
</dbReference>
<dbReference type="RefSeq" id="WP_086991208.1">
    <property type="nucleotide sequence ID" value="NZ_FUHU01000020.1"/>
</dbReference>
<dbReference type="InterPro" id="IPR001608">
    <property type="entry name" value="Ala_racemase_N"/>
</dbReference>
<organism evidence="6 7">
    <name type="scientific">Agrococcus casei LMG 22410</name>
    <dbReference type="NCBI Taxonomy" id="1255656"/>
    <lineage>
        <taxon>Bacteria</taxon>
        <taxon>Bacillati</taxon>
        <taxon>Actinomycetota</taxon>
        <taxon>Actinomycetes</taxon>
        <taxon>Micrococcales</taxon>
        <taxon>Microbacteriaceae</taxon>
        <taxon>Agrococcus</taxon>
    </lineage>
</organism>
<dbReference type="EC" id="5.1.1.1" evidence="6"/>
<dbReference type="Gene3D" id="3.20.20.10">
    <property type="entry name" value="Alanine racemase"/>
    <property type="match status" value="1"/>
</dbReference>
<keyword evidence="2 4" id="KW-0663">Pyridoxal phosphate</keyword>
<dbReference type="Gene3D" id="2.40.37.10">
    <property type="entry name" value="Lyase, Ornithine Decarboxylase, Chain A, domain 1"/>
    <property type="match status" value="2"/>
</dbReference>
<dbReference type="EMBL" id="FUHU01000020">
    <property type="protein sequence ID" value="SJM53463.1"/>
    <property type="molecule type" value="Genomic_DNA"/>
</dbReference>
<feature type="modified residue" description="N6-(pyridoxal phosphate)lysine" evidence="4">
    <location>
        <position position="31"/>
    </location>
</feature>
<dbReference type="PROSITE" id="PS00395">
    <property type="entry name" value="ALANINE_RACEMASE"/>
    <property type="match status" value="1"/>
</dbReference>
<dbReference type="PRINTS" id="PR00992">
    <property type="entry name" value="ALARACEMASE"/>
</dbReference>
<name>A0A1R4FC90_9MICO</name>
<dbReference type="OrthoDB" id="9813814at2"/>
<dbReference type="Proteomes" id="UP000195787">
    <property type="component" value="Unassembled WGS sequence"/>
</dbReference>
<dbReference type="AlphaFoldDB" id="A0A1R4FC90"/>
<evidence type="ECO:0000256" key="4">
    <source>
        <dbReference type="PIRSR" id="PIRSR600821-50"/>
    </source>
</evidence>
<dbReference type="GeneID" id="303172330"/>
<accession>A0A1R4FC90</accession>
<dbReference type="InterPro" id="IPR011079">
    <property type="entry name" value="Ala_racemase_C"/>
</dbReference>
<evidence type="ECO:0000256" key="2">
    <source>
        <dbReference type="ARBA" id="ARBA00022898"/>
    </source>
</evidence>
<keyword evidence="3 6" id="KW-0413">Isomerase</keyword>
<dbReference type="GO" id="GO:0030170">
    <property type="term" value="F:pyridoxal phosphate binding"/>
    <property type="evidence" value="ECO:0007669"/>
    <property type="project" value="TreeGrafter"/>
</dbReference>
<evidence type="ECO:0000313" key="6">
    <source>
        <dbReference type="EMBL" id="SJM53463.1"/>
    </source>
</evidence>
<reference evidence="6 7" key="1">
    <citation type="submission" date="2017-02" db="EMBL/GenBank/DDBJ databases">
        <authorList>
            <person name="Peterson S.W."/>
        </authorList>
    </citation>
    <scope>NUCLEOTIDE SEQUENCE [LARGE SCALE GENOMIC DNA]</scope>
    <source>
        <strain evidence="6 7">LMG 22410</strain>
    </source>
</reference>
<protein>
    <submittedName>
        <fullName evidence="6">Alanine racemase</fullName>
        <ecNumber evidence="6">5.1.1.1</ecNumber>
    </submittedName>
</protein>
<dbReference type="SUPFAM" id="SSF50621">
    <property type="entry name" value="Alanine racemase C-terminal domain-like"/>
    <property type="match status" value="1"/>
</dbReference>
<dbReference type="GO" id="GO:0009252">
    <property type="term" value="P:peptidoglycan biosynthetic process"/>
    <property type="evidence" value="ECO:0007669"/>
    <property type="project" value="TreeGrafter"/>
</dbReference>
<evidence type="ECO:0000256" key="3">
    <source>
        <dbReference type="ARBA" id="ARBA00023235"/>
    </source>
</evidence>
<comment type="cofactor">
    <cofactor evidence="1 4">
        <name>pyridoxal 5'-phosphate</name>
        <dbReference type="ChEBI" id="CHEBI:597326"/>
    </cofactor>
</comment>
<keyword evidence="7" id="KW-1185">Reference proteome</keyword>
<feature type="domain" description="Alanine racemase C-terminal" evidence="5">
    <location>
        <begin position="237"/>
        <end position="332"/>
    </location>
</feature>
<evidence type="ECO:0000256" key="1">
    <source>
        <dbReference type="ARBA" id="ARBA00001933"/>
    </source>
</evidence>
<gene>
    <name evidence="6" type="ORF">CZ674_03790</name>
</gene>
<dbReference type="PANTHER" id="PTHR30511:SF0">
    <property type="entry name" value="ALANINE RACEMASE, CATABOLIC-RELATED"/>
    <property type="match status" value="1"/>
</dbReference>
<evidence type="ECO:0000313" key="7">
    <source>
        <dbReference type="Proteomes" id="UP000195787"/>
    </source>
</evidence>
<dbReference type="SMART" id="SM01005">
    <property type="entry name" value="Ala_racemase_C"/>
    <property type="match status" value="1"/>
</dbReference>
<dbReference type="InterPro" id="IPR020622">
    <property type="entry name" value="Ala_racemase_pyridoxalP-BS"/>
</dbReference>
<dbReference type="InterPro" id="IPR029066">
    <property type="entry name" value="PLP-binding_barrel"/>
</dbReference>
<dbReference type="GO" id="GO:0030632">
    <property type="term" value="P:D-alanine biosynthetic process"/>
    <property type="evidence" value="ECO:0007669"/>
    <property type="project" value="TreeGrafter"/>
</dbReference>
<dbReference type="PANTHER" id="PTHR30511">
    <property type="entry name" value="ALANINE RACEMASE"/>
    <property type="match status" value="1"/>
</dbReference>
<dbReference type="Pfam" id="PF01168">
    <property type="entry name" value="Ala_racemase_N"/>
    <property type="match status" value="1"/>
</dbReference>
<dbReference type="SUPFAM" id="SSF51419">
    <property type="entry name" value="PLP-binding barrel"/>
    <property type="match status" value="1"/>
</dbReference>
<evidence type="ECO:0000259" key="5">
    <source>
        <dbReference type="SMART" id="SM01005"/>
    </source>
</evidence>
<dbReference type="Pfam" id="PF00842">
    <property type="entry name" value="Ala_racemase_C"/>
    <property type="match status" value="1"/>
</dbReference>
<sequence>MAHIETDTQAISDNVAALRERTGKDIIVVVKANAYGHGAEFASAAAVAGEAVALATADIAEVIAVRKLGCSVPLMAWLHSSAPKFVDAHEHDIQVVISSVQRLDHVAAAHVPDRPFDVHLKFDTGLGRNGIPQADWRVAIERADALQRRGRIRVVGLMSHLAGTSEAADRQQAELFETLVAKAAYLGAERTHLSASNGALTLSSGNAVRIGIAAYGLHPEGHDADGAMARELGLRPALRLLARAENGVVDVGFRDGLLPAPGAWMLVDGERVSIISQDARSTTLERPVTGQAVVIGDPARGEPGAGAWAEQAGTINYEIVTRLAPGLERRPV</sequence>
<dbReference type="InterPro" id="IPR000821">
    <property type="entry name" value="Ala_racemase"/>
</dbReference>
<dbReference type="InterPro" id="IPR009006">
    <property type="entry name" value="Ala_racemase/Decarboxylase_C"/>
</dbReference>